<organism evidence="1 2">
    <name type="scientific">Trifolium pratense</name>
    <name type="common">Red clover</name>
    <dbReference type="NCBI Taxonomy" id="57577"/>
    <lineage>
        <taxon>Eukaryota</taxon>
        <taxon>Viridiplantae</taxon>
        <taxon>Streptophyta</taxon>
        <taxon>Embryophyta</taxon>
        <taxon>Tracheophyta</taxon>
        <taxon>Spermatophyta</taxon>
        <taxon>Magnoliopsida</taxon>
        <taxon>eudicotyledons</taxon>
        <taxon>Gunneridae</taxon>
        <taxon>Pentapetalae</taxon>
        <taxon>rosids</taxon>
        <taxon>fabids</taxon>
        <taxon>Fabales</taxon>
        <taxon>Fabaceae</taxon>
        <taxon>Papilionoideae</taxon>
        <taxon>50 kb inversion clade</taxon>
        <taxon>NPAAA clade</taxon>
        <taxon>Hologalegina</taxon>
        <taxon>IRL clade</taxon>
        <taxon>Trifolieae</taxon>
        <taxon>Trifolium</taxon>
    </lineage>
</organism>
<accession>A0A2K3JKB6</accession>
<proteinExistence type="predicted"/>
<dbReference type="EMBL" id="ASHM01068084">
    <property type="protein sequence ID" value="PNX54470.1"/>
    <property type="molecule type" value="Genomic_DNA"/>
</dbReference>
<dbReference type="InterPro" id="IPR007750">
    <property type="entry name" value="DUF674"/>
</dbReference>
<dbReference type="PANTHER" id="PTHR33103">
    <property type="entry name" value="OS01G0153900 PROTEIN"/>
    <property type="match status" value="1"/>
</dbReference>
<dbReference type="Pfam" id="PF05056">
    <property type="entry name" value="DUF674"/>
    <property type="match status" value="1"/>
</dbReference>
<dbReference type="STRING" id="57577.A0A2K3JKB6"/>
<dbReference type="PANTHER" id="PTHR33103:SF27">
    <property type="entry name" value="OS04G0594700 PROTEIN"/>
    <property type="match status" value="1"/>
</dbReference>
<reference evidence="1 2" key="1">
    <citation type="journal article" date="2014" name="Am. J. Bot.">
        <title>Genome assembly and annotation for red clover (Trifolium pratense; Fabaceae).</title>
        <authorList>
            <person name="Istvanek J."/>
            <person name="Jaros M."/>
            <person name="Krenek A."/>
            <person name="Repkova J."/>
        </authorList>
    </citation>
    <scope>NUCLEOTIDE SEQUENCE [LARGE SCALE GENOMIC DNA]</scope>
    <source>
        <strain evidence="2">cv. Tatra</strain>
        <tissue evidence="1">Young leaves</tissue>
    </source>
</reference>
<reference evidence="1 2" key="2">
    <citation type="journal article" date="2017" name="Front. Plant Sci.">
        <title>Gene Classification and Mining of Molecular Markers Useful in Red Clover (Trifolium pratense) Breeding.</title>
        <authorList>
            <person name="Istvanek J."/>
            <person name="Dluhosova J."/>
            <person name="Dluhos P."/>
            <person name="Patkova L."/>
            <person name="Nedelnik J."/>
            <person name="Repkova J."/>
        </authorList>
    </citation>
    <scope>NUCLEOTIDE SEQUENCE [LARGE SCALE GENOMIC DNA]</scope>
    <source>
        <strain evidence="2">cv. Tatra</strain>
        <tissue evidence="1">Young leaves</tissue>
    </source>
</reference>
<name>A0A2K3JKB6_TRIPR</name>
<evidence type="ECO:0000313" key="1">
    <source>
        <dbReference type="EMBL" id="PNX54470.1"/>
    </source>
</evidence>
<gene>
    <name evidence="1" type="ORF">L195_g048089</name>
</gene>
<dbReference type="AlphaFoldDB" id="A0A2K3JKB6"/>
<evidence type="ECO:0000313" key="2">
    <source>
        <dbReference type="Proteomes" id="UP000236291"/>
    </source>
</evidence>
<protein>
    <submittedName>
        <fullName evidence="1">DUF674 family protein</fullName>
    </submittedName>
</protein>
<dbReference type="Proteomes" id="UP000236291">
    <property type="component" value="Unassembled WGS sequence"/>
</dbReference>
<comment type="caution">
    <text evidence="1">The sequence shown here is derived from an EMBL/GenBank/DDBJ whole genome shotgun (WGS) entry which is preliminary data.</text>
</comment>
<sequence length="136" mass="15533">MAEKMSDEQVDKVPLTVFVKKEENKVVYAEAGKEFVDALFSFLTLPLGTIARLMAEESNIEAARFGSLSSLYQSVKDLDERYLFSQTSKEILLKPSNSMIAYFQKMKLNIDDTELLQSYFVCEDQTCKIENMSCLK</sequence>